<dbReference type="GO" id="GO:0005634">
    <property type="term" value="C:nucleus"/>
    <property type="evidence" value="ECO:0007669"/>
    <property type="project" value="UniProtKB-SubCell"/>
</dbReference>
<dbReference type="PROSITE" id="PS50066">
    <property type="entry name" value="MADS_BOX_2"/>
    <property type="match status" value="1"/>
</dbReference>
<dbReference type="GO" id="GO:0000977">
    <property type="term" value="F:RNA polymerase II transcription regulatory region sequence-specific DNA binding"/>
    <property type="evidence" value="ECO:0007669"/>
    <property type="project" value="InterPro"/>
</dbReference>
<dbReference type="PANTHER" id="PTHR48019">
    <property type="entry name" value="SERUM RESPONSE FACTOR HOMOLOG"/>
    <property type="match status" value="1"/>
</dbReference>
<evidence type="ECO:0000313" key="8">
    <source>
        <dbReference type="EMBL" id="GKU89449.1"/>
    </source>
</evidence>
<keyword evidence="2" id="KW-0805">Transcription regulation</keyword>
<feature type="domain" description="K-box" evidence="7">
    <location>
        <begin position="87"/>
        <end position="182"/>
    </location>
</feature>
<evidence type="ECO:0000256" key="4">
    <source>
        <dbReference type="ARBA" id="ARBA00023163"/>
    </source>
</evidence>
<dbReference type="InterPro" id="IPR033896">
    <property type="entry name" value="MEF2-like_N"/>
</dbReference>
<gene>
    <name evidence="8" type="ORF">SLEP1_g3584</name>
</gene>
<evidence type="ECO:0000259" key="7">
    <source>
        <dbReference type="PROSITE" id="PS51297"/>
    </source>
</evidence>
<evidence type="ECO:0000256" key="2">
    <source>
        <dbReference type="ARBA" id="ARBA00023015"/>
    </source>
</evidence>
<evidence type="ECO:0000256" key="3">
    <source>
        <dbReference type="ARBA" id="ARBA00023125"/>
    </source>
</evidence>
<dbReference type="EMBL" id="BPVZ01000003">
    <property type="protein sequence ID" value="GKU89449.1"/>
    <property type="molecule type" value="Genomic_DNA"/>
</dbReference>
<dbReference type="SMART" id="SM00432">
    <property type="entry name" value="MADS"/>
    <property type="match status" value="1"/>
</dbReference>
<organism evidence="8 9">
    <name type="scientific">Rubroshorea leprosula</name>
    <dbReference type="NCBI Taxonomy" id="152421"/>
    <lineage>
        <taxon>Eukaryota</taxon>
        <taxon>Viridiplantae</taxon>
        <taxon>Streptophyta</taxon>
        <taxon>Embryophyta</taxon>
        <taxon>Tracheophyta</taxon>
        <taxon>Spermatophyta</taxon>
        <taxon>Magnoliopsida</taxon>
        <taxon>eudicotyledons</taxon>
        <taxon>Gunneridae</taxon>
        <taxon>Pentapetalae</taxon>
        <taxon>rosids</taxon>
        <taxon>malvids</taxon>
        <taxon>Malvales</taxon>
        <taxon>Dipterocarpaceae</taxon>
        <taxon>Rubroshorea</taxon>
    </lineage>
</organism>
<dbReference type="GO" id="GO:0046983">
    <property type="term" value="F:protein dimerization activity"/>
    <property type="evidence" value="ECO:0007669"/>
    <property type="project" value="InterPro"/>
</dbReference>
<comment type="caution">
    <text evidence="8">The sequence shown here is derived from an EMBL/GenBank/DDBJ whole genome shotgun (WGS) entry which is preliminary data.</text>
</comment>
<evidence type="ECO:0000256" key="5">
    <source>
        <dbReference type="ARBA" id="ARBA00023242"/>
    </source>
</evidence>
<protein>
    <submittedName>
        <fullName evidence="8">Uncharacterized protein</fullName>
    </submittedName>
</protein>
<feature type="domain" description="MADS-box" evidence="6">
    <location>
        <begin position="1"/>
        <end position="61"/>
    </location>
</feature>
<dbReference type="GO" id="GO:0003700">
    <property type="term" value="F:DNA-binding transcription factor activity"/>
    <property type="evidence" value="ECO:0007669"/>
    <property type="project" value="InterPro"/>
</dbReference>
<evidence type="ECO:0000313" key="9">
    <source>
        <dbReference type="Proteomes" id="UP001054252"/>
    </source>
</evidence>
<keyword evidence="3" id="KW-0238">DNA-binding</keyword>
<dbReference type="PROSITE" id="PS00350">
    <property type="entry name" value="MADS_BOX_1"/>
    <property type="match status" value="1"/>
</dbReference>
<dbReference type="InterPro" id="IPR036879">
    <property type="entry name" value="TF_MADSbox_sf"/>
</dbReference>
<dbReference type="Gene3D" id="3.40.1810.10">
    <property type="entry name" value="Transcription factor, MADS-box"/>
    <property type="match status" value="1"/>
</dbReference>
<keyword evidence="5" id="KW-0539">Nucleus</keyword>
<evidence type="ECO:0000256" key="1">
    <source>
        <dbReference type="ARBA" id="ARBA00004123"/>
    </source>
</evidence>
<dbReference type="Pfam" id="PF00319">
    <property type="entry name" value="SRF-TF"/>
    <property type="match status" value="1"/>
</dbReference>
<dbReference type="PRINTS" id="PR00404">
    <property type="entry name" value="MADSDOMAIN"/>
</dbReference>
<dbReference type="Pfam" id="PF01486">
    <property type="entry name" value="K-box"/>
    <property type="match status" value="1"/>
</dbReference>
<dbReference type="InterPro" id="IPR050142">
    <property type="entry name" value="MADS-box/MEF2_TF"/>
</dbReference>
<dbReference type="AlphaFoldDB" id="A0AAV5HU49"/>
<dbReference type="InterPro" id="IPR002487">
    <property type="entry name" value="TF_Kbox"/>
</dbReference>
<dbReference type="InterPro" id="IPR002100">
    <property type="entry name" value="TF_MADSbox"/>
</dbReference>
<name>A0AAV5HU49_9ROSI</name>
<proteinExistence type="predicted"/>
<evidence type="ECO:0000259" key="6">
    <source>
        <dbReference type="PROSITE" id="PS50066"/>
    </source>
</evidence>
<dbReference type="PROSITE" id="PS51297">
    <property type="entry name" value="K_BOX"/>
    <property type="match status" value="1"/>
</dbReference>
<keyword evidence="4" id="KW-0804">Transcription</keyword>
<dbReference type="CDD" id="cd00265">
    <property type="entry name" value="MADS_MEF2_like"/>
    <property type="match status" value="1"/>
</dbReference>
<dbReference type="Proteomes" id="UP001054252">
    <property type="component" value="Unassembled WGS sequence"/>
</dbReference>
<dbReference type="GO" id="GO:0045944">
    <property type="term" value="P:positive regulation of transcription by RNA polymerase II"/>
    <property type="evidence" value="ECO:0007669"/>
    <property type="project" value="InterPro"/>
</dbReference>
<keyword evidence="9" id="KW-1185">Reference proteome</keyword>
<sequence>MVRGKIVLKRIENAANRLVTFTKRRNGLLKKAFELSVLCDVDVAVIIFSQKGRLYEFSSSDMQKTIERYYMYSKEIPTFKPEMEQHMQHLRIATANMFKKIEFLEVSKRKLLGQGLGSCSVEELQEIGCQLEQSLKNIRARKAQLYQEEIHRLKAKEKMLLEENVKLWEKCIGGKSRQQQQTQQRKARNDCTQNI</sequence>
<dbReference type="SUPFAM" id="SSF55455">
    <property type="entry name" value="SRF-like"/>
    <property type="match status" value="1"/>
</dbReference>
<accession>A0AAV5HU49</accession>
<dbReference type="FunFam" id="3.40.1810.10:FF:000003">
    <property type="entry name" value="MADS-box transcription factor MADS-MC"/>
    <property type="match status" value="1"/>
</dbReference>
<reference evidence="8 9" key="1">
    <citation type="journal article" date="2021" name="Commun. Biol.">
        <title>The genome of Shorea leprosula (Dipterocarpaceae) highlights the ecological relevance of drought in aseasonal tropical rainforests.</title>
        <authorList>
            <person name="Ng K.K.S."/>
            <person name="Kobayashi M.J."/>
            <person name="Fawcett J.A."/>
            <person name="Hatakeyama M."/>
            <person name="Paape T."/>
            <person name="Ng C.H."/>
            <person name="Ang C.C."/>
            <person name="Tnah L.H."/>
            <person name="Lee C.T."/>
            <person name="Nishiyama T."/>
            <person name="Sese J."/>
            <person name="O'Brien M.J."/>
            <person name="Copetti D."/>
            <person name="Mohd Noor M.I."/>
            <person name="Ong R.C."/>
            <person name="Putra M."/>
            <person name="Sireger I.Z."/>
            <person name="Indrioko S."/>
            <person name="Kosugi Y."/>
            <person name="Izuno A."/>
            <person name="Isagi Y."/>
            <person name="Lee S.L."/>
            <person name="Shimizu K.K."/>
        </authorList>
    </citation>
    <scope>NUCLEOTIDE SEQUENCE [LARGE SCALE GENOMIC DNA]</scope>
    <source>
        <strain evidence="8">214</strain>
    </source>
</reference>
<comment type="subcellular location">
    <subcellularLocation>
        <location evidence="1">Nucleus</location>
    </subcellularLocation>
</comment>